<feature type="binding site" evidence="8">
    <location>
        <position position="182"/>
    </location>
    <ligand>
        <name>substrate</name>
    </ligand>
</feature>
<feature type="chain" id="PRO_5023351059" description="Arginine biosynthesis bifunctional protein ArgJ alpha chain" evidence="8">
    <location>
        <begin position="1"/>
        <end position="192"/>
    </location>
</feature>
<dbReference type="CDD" id="cd02152">
    <property type="entry name" value="OAT"/>
    <property type="match status" value="1"/>
</dbReference>
<dbReference type="GO" id="GO:0005737">
    <property type="term" value="C:cytoplasm"/>
    <property type="evidence" value="ECO:0007669"/>
    <property type="project" value="UniProtKB-SubCell"/>
</dbReference>
<proteinExistence type="inferred from homology"/>
<dbReference type="PANTHER" id="PTHR23100">
    <property type="entry name" value="ARGININE BIOSYNTHESIS BIFUNCTIONAL PROTEIN ARGJ"/>
    <property type="match status" value="1"/>
</dbReference>
<comment type="pathway">
    <text evidence="8">Amino-acid biosynthesis; L-arginine biosynthesis; L-ornithine and N-acetyl-L-glutamate from L-glutamate and N(2)-acetyl-L-ornithine (cyclic): step 1/1.</text>
</comment>
<keyword evidence="8" id="KW-0963">Cytoplasm</keyword>
<comment type="catalytic activity">
    <reaction evidence="8">
        <text>L-glutamate + acetyl-CoA = N-acetyl-L-glutamate + CoA + H(+)</text>
        <dbReference type="Rhea" id="RHEA:24292"/>
        <dbReference type="ChEBI" id="CHEBI:15378"/>
        <dbReference type="ChEBI" id="CHEBI:29985"/>
        <dbReference type="ChEBI" id="CHEBI:44337"/>
        <dbReference type="ChEBI" id="CHEBI:57287"/>
        <dbReference type="ChEBI" id="CHEBI:57288"/>
        <dbReference type="EC" id="2.3.1.1"/>
    </reaction>
</comment>
<dbReference type="InterPro" id="IPR002813">
    <property type="entry name" value="Arg_biosynth_ArgJ"/>
</dbReference>
<organism evidence="9 10">
    <name type="scientific">Candidatus Segetimicrobium genomatis</name>
    <dbReference type="NCBI Taxonomy" id="2569760"/>
    <lineage>
        <taxon>Bacteria</taxon>
        <taxon>Bacillati</taxon>
        <taxon>Candidatus Sysuimicrobiota</taxon>
        <taxon>Candidatus Sysuimicrobiia</taxon>
        <taxon>Candidatus Sysuimicrobiales</taxon>
        <taxon>Candidatus Segetimicrobiaceae</taxon>
        <taxon>Candidatus Segetimicrobium</taxon>
    </lineage>
</organism>
<evidence type="ECO:0000256" key="3">
    <source>
        <dbReference type="ARBA" id="ARBA00022571"/>
    </source>
</evidence>
<evidence type="ECO:0000256" key="6">
    <source>
        <dbReference type="ARBA" id="ARBA00022813"/>
    </source>
</evidence>
<feature type="site" description="Involved in the stabilization of negative charge on the oxyanion by the formation of the oxyanion hole" evidence="8">
    <location>
        <position position="119"/>
    </location>
</feature>
<comment type="similarity">
    <text evidence="1 8">Belongs to the ArgJ family.</text>
</comment>
<dbReference type="Pfam" id="PF01960">
    <property type="entry name" value="ArgJ"/>
    <property type="match status" value="1"/>
</dbReference>
<dbReference type="SUPFAM" id="SSF56266">
    <property type="entry name" value="DmpA/ArgJ-like"/>
    <property type="match status" value="1"/>
</dbReference>
<evidence type="ECO:0000256" key="2">
    <source>
        <dbReference type="ARBA" id="ARBA00011475"/>
    </source>
</evidence>
<dbReference type="Proteomes" id="UP000319353">
    <property type="component" value="Unassembled WGS sequence"/>
</dbReference>
<dbReference type="EMBL" id="VBAL01000065">
    <property type="protein sequence ID" value="TMJ03065.1"/>
    <property type="molecule type" value="Genomic_DNA"/>
</dbReference>
<evidence type="ECO:0000256" key="1">
    <source>
        <dbReference type="ARBA" id="ARBA00006774"/>
    </source>
</evidence>
<feature type="site" description="Cleavage; by autolysis" evidence="8">
    <location>
        <begin position="192"/>
        <end position="193"/>
    </location>
</feature>
<dbReference type="AlphaFoldDB" id="A0A537L4X5"/>
<feature type="active site" description="Nucleophile" evidence="8">
    <location>
        <position position="193"/>
    </location>
</feature>
<dbReference type="GO" id="GO:0004358">
    <property type="term" value="F:L-glutamate N-acetyltransferase activity, acting on acetyl-L-ornithine as donor"/>
    <property type="evidence" value="ECO:0007669"/>
    <property type="project" value="UniProtKB-UniRule"/>
</dbReference>
<keyword evidence="6 8" id="KW-0068">Autocatalytic cleavage</keyword>
<dbReference type="InterPro" id="IPR016117">
    <property type="entry name" value="ArgJ-like_dom_sf"/>
</dbReference>
<feature type="binding site" evidence="8">
    <location>
        <position position="193"/>
    </location>
    <ligand>
        <name>substrate</name>
    </ligand>
</feature>
<dbReference type="GO" id="GO:0004042">
    <property type="term" value="F:L-glutamate N-acetyltransferase activity"/>
    <property type="evidence" value="ECO:0007669"/>
    <property type="project" value="UniProtKB-UniRule"/>
</dbReference>
<evidence type="ECO:0000256" key="5">
    <source>
        <dbReference type="ARBA" id="ARBA00022679"/>
    </source>
</evidence>
<feature type="chain" id="PRO_5023351058" description="Arginine biosynthesis bifunctional protein ArgJ beta chain" evidence="8">
    <location>
        <begin position="193"/>
        <end position="406"/>
    </location>
</feature>
<dbReference type="FunFam" id="3.60.70.12:FF:000001">
    <property type="entry name" value="Arginine biosynthesis bifunctional protein ArgJ, chloroplastic"/>
    <property type="match status" value="1"/>
</dbReference>
<dbReference type="EC" id="2.3.1.1" evidence="8"/>
<feature type="binding site" evidence="8">
    <location>
        <position position="401"/>
    </location>
    <ligand>
        <name>substrate</name>
    </ligand>
</feature>
<feature type="binding site" evidence="8">
    <location>
        <position position="406"/>
    </location>
    <ligand>
        <name>substrate</name>
    </ligand>
</feature>
<feature type="site" description="Involved in the stabilization of negative charge on the oxyanion by the formation of the oxyanion hole" evidence="8">
    <location>
        <position position="120"/>
    </location>
</feature>
<feature type="binding site" evidence="8">
    <location>
        <position position="279"/>
    </location>
    <ligand>
        <name>substrate</name>
    </ligand>
</feature>
<evidence type="ECO:0000313" key="9">
    <source>
        <dbReference type="EMBL" id="TMJ03065.1"/>
    </source>
</evidence>
<dbReference type="Gene3D" id="3.60.70.12">
    <property type="entry name" value="L-amino peptidase D-ALA esterase/amidase"/>
    <property type="match status" value="1"/>
</dbReference>
<comment type="subunit">
    <text evidence="2 8">Heterotetramer of two alpha and two beta chains.</text>
</comment>
<comment type="subcellular location">
    <subcellularLocation>
        <location evidence="8">Cytoplasm</location>
    </subcellularLocation>
</comment>
<name>A0A537L4X5_9BACT</name>
<comment type="catalytic activity">
    <reaction evidence="8">
        <text>N(2)-acetyl-L-ornithine + L-glutamate = N-acetyl-L-glutamate + L-ornithine</text>
        <dbReference type="Rhea" id="RHEA:15349"/>
        <dbReference type="ChEBI" id="CHEBI:29985"/>
        <dbReference type="ChEBI" id="CHEBI:44337"/>
        <dbReference type="ChEBI" id="CHEBI:46911"/>
        <dbReference type="ChEBI" id="CHEBI:57805"/>
        <dbReference type="EC" id="2.3.1.35"/>
    </reaction>
</comment>
<evidence type="ECO:0000256" key="7">
    <source>
        <dbReference type="ARBA" id="ARBA00023315"/>
    </source>
</evidence>
<keyword evidence="4 8" id="KW-0028">Amino-acid biosynthesis</keyword>
<comment type="caution">
    <text evidence="9">The sequence shown here is derived from an EMBL/GenBank/DDBJ whole genome shotgun (WGS) entry which is preliminary data.</text>
</comment>
<dbReference type="InterPro" id="IPR042195">
    <property type="entry name" value="ArgJ_beta_C"/>
</dbReference>
<comment type="function">
    <text evidence="8">Catalyzes two activities which are involved in the cyclic version of arginine biosynthesis: the synthesis of N-acetylglutamate from glutamate and acetyl-CoA as the acetyl donor, and of ornithine by transacetylation between N(2)-acetylornithine and glutamate.</text>
</comment>
<dbReference type="NCBIfam" id="TIGR00120">
    <property type="entry name" value="ArgJ"/>
    <property type="match status" value="1"/>
</dbReference>
<dbReference type="Gene3D" id="3.10.20.340">
    <property type="entry name" value="ArgJ beta chain, C-terminal domain"/>
    <property type="match status" value="1"/>
</dbReference>
<dbReference type="GO" id="GO:0006526">
    <property type="term" value="P:L-arginine biosynthetic process"/>
    <property type="evidence" value="ECO:0007669"/>
    <property type="project" value="UniProtKB-UniRule"/>
</dbReference>
<protein>
    <recommendedName>
        <fullName evidence="8">Arginine biosynthesis bifunctional protein ArgJ</fullName>
    </recommendedName>
    <domain>
        <recommendedName>
            <fullName evidence="8">Glutamate N-acetyltransferase</fullName>
            <ecNumber evidence="8">2.3.1.35</ecNumber>
        </recommendedName>
        <alternativeName>
            <fullName evidence="8">Ornithine acetyltransferase</fullName>
            <shortName evidence="8">OATase</shortName>
        </alternativeName>
        <alternativeName>
            <fullName evidence="8">Ornithine transacetylase</fullName>
        </alternativeName>
    </domain>
    <domain>
        <recommendedName>
            <fullName evidence="8">Amino-acid acetyltransferase</fullName>
            <ecNumber evidence="8">2.3.1.1</ecNumber>
        </recommendedName>
        <alternativeName>
            <fullName evidence="8">N-acetylglutamate synthase</fullName>
            <shortName evidence="8">AGSase</shortName>
        </alternativeName>
    </domain>
    <component>
        <recommendedName>
            <fullName evidence="8">Arginine biosynthesis bifunctional protein ArgJ alpha chain</fullName>
        </recommendedName>
    </component>
    <component>
        <recommendedName>
            <fullName evidence="8">Arginine biosynthesis bifunctional protein ArgJ beta chain</fullName>
        </recommendedName>
    </component>
</protein>
<comment type="pathway">
    <text evidence="8">Amino-acid biosynthesis; L-arginine biosynthesis; N(2)-acetyl-L-ornithine from L-glutamate: step 1/4.</text>
</comment>
<dbReference type="UniPathway" id="UPA00068">
    <property type="reaction ID" value="UER00106"/>
</dbReference>
<keyword evidence="7 8" id="KW-0012">Acyltransferase</keyword>
<dbReference type="HAMAP" id="MF_01106">
    <property type="entry name" value="ArgJ"/>
    <property type="match status" value="1"/>
</dbReference>
<accession>A0A537L4X5</accession>
<keyword evidence="3 8" id="KW-0055">Arginine biosynthesis</keyword>
<evidence type="ECO:0000256" key="8">
    <source>
        <dbReference type="HAMAP-Rule" id="MF_01106"/>
    </source>
</evidence>
<keyword evidence="5 8" id="KW-0808">Transferase</keyword>
<dbReference type="PANTHER" id="PTHR23100:SF0">
    <property type="entry name" value="ARGININE BIOSYNTHESIS BIFUNCTIONAL PROTEIN ARGJ, MITOCHONDRIAL"/>
    <property type="match status" value="1"/>
</dbReference>
<dbReference type="GO" id="GO:0006592">
    <property type="term" value="P:ornithine biosynthetic process"/>
    <property type="evidence" value="ECO:0007669"/>
    <property type="project" value="TreeGrafter"/>
</dbReference>
<reference evidence="9 10" key="1">
    <citation type="journal article" date="2019" name="Nat. Microbiol.">
        <title>Mediterranean grassland soil C-N compound turnover is dependent on rainfall and depth, and is mediated by genomically divergent microorganisms.</title>
        <authorList>
            <person name="Diamond S."/>
            <person name="Andeer P.F."/>
            <person name="Li Z."/>
            <person name="Crits-Christoph A."/>
            <person name="Burstein D."/>
            <person name="Anantharaman K."/>
            <person name="Lane K.R."/>
            <person name="Thomas B.C."/>
            <person name="Pan C."/>
            <person name="Northen T.R."/>
            <person name="Banfield J.F."/>
        </authorList>
    </citation>
    <scope>NUCLEOTIDE SEQUENCE [LARGE SCALE GENOMIC DNA]</scope>
    <source>
        <strain evidence="9">NP_4</strain>
    </source>
</reference>
<gene>
    <name evidence="8 9" type="primary">argJ</name>
    <name evidence="9" type="ORF">E6H01_05905</name>
</gene>
<dbReference type="EC" id="2.3.1.35" evidence="8"/>
<keyword evidence="8" id="KW-0511">Multifunctional enzyme</keyword>
<feature type="binding site" evidence="8">
    <location>
        <position position="156"/>
    </location>
    <ligand>
        <name>substrate</name>
    </ligand>
</feature>
<sequence>MVVRAAETSIIEGGVTSPQGFRAAGVHCGVKASKRDLALVTSERLASAAALFTTNAIKAAPVLVSQEKIQSGVAQAILVNSGNANACTGTQGLSDAREMTALAGLQLGIAEEFVLVASTGVIGVPLPMGAVRKGVPEVIRALGPQGGADAADAIVTTDAFPKTAAVQVELGGALVTIGGMAKGAGMIHPNMATTLCILTTDALIPPHQLRWALRWAIDRSFNCISVDGDTSTNDTVFCLANGLAGNAPLVDHNQAFDKFTGALGEVTTALAKMVVRDGEGASRVGSLLVRGARSSDDAKRAATAVMTSPLVKTALCGGEPNWGRILAAVGRSGAEVNPGAIDVWIGGVLVVRNGTAASPDLSAAASAMRAPEVEIIVDLHLSDGMFTGWFSDLNENYVRVNAGYLT</sequence>
<evidence type="ECO:0000313" key="10">
    <source>
        <dbReference type="Proteomes" id="UP000319353"/>
    </source>
</evidence>
<dbReference type="NCBIfam" id="NF003802">
    <property type="entry name" value="PRK05388.1"/>
    <property type="match status" value="1"/>
</dbReference>
<evidence type="ECO:0000256" key="4">
    <source>
        <dbReference type="ARBA" id="ARBA00022605"/>
    </source>
</evidence>